<dbReference type="OrthoDB" id="4516955at2"/>
<evidence type="ECO:0000256" key="1">
    <source>
        <dbReference type="SAM" id="MobiDB-lite"/>
    </source>
</evidence>
<keyword evidence="5" id="KW-1185">Reference proteome</keyword>
<gene>
    <name evidence="4" type="ORF">AWC14_08810</name>
</gene>
<dbReference type="RefSeq" id="WP_045380798.1">
    <property type="nucleotide sequence ID" value="NZ_BBKA01000073.1"/>
</dbReference>
<dbReference type="EMBL" id="LQPE01000142">
    <property type="protein sequence ID" value="ORW01208.1"/>
    <property type="molecule type" value="Genomic_DNA"/>
</dbReference>
<dbReference type="InterPro" id="IPR003399">
    <property type="entry name" value="Mce/MlaD"/>
</dbReference>
<feature type="domain" description="Mce/MlaD" evidence="2">
    <location>
        <begin position="33"/>
        <end position="107"/>
    </location>
</feature>
<feature type="domain" description="Mammalian cell entry C-terminal" evidence="3">
    <location>
        <begin position="115"/>
        <end position="292"/>
    </location>
</feature>
<dbReference type="Pfam" id="PF11887">
    <property type="entry name" value="Mce4_CUP1"/>
    <property type="match status" value="1"/>
</dbReference>
<dbReference type="Proteomes" id="UP000193487">
    <property type="component" value="Unassembled WGS sequence"/>
</dbReference>
<dbReference type="PANTHER" id="PTHR33371">
    <property type="entry name" value="INTERMEMBRANE PHOSPHOLIPID TRANSPORT SYSTEM BINDING PROTEIN MLAD-RELATED"/>
    <property type="match status" value="1"/>
</dbReference>
<reference evidence="4 5" key="1">
    <citation type="submission" date="2016-01" db="EMBL/GenBank/DDBJ databases">
        <title>The new phylogeny of the genus Mycobacterium.</title>
        <authorList>
            <person name="Tarcisio F."/>
            <person name="Conor M."/>
            <person name="Antonella G."/>
            <person name="Elisabetta G."/>
            <person name="Giulia F.S."/>
            <person name="Sara T."/>
            <person name="Anna F."/>
            <person name="Clotilde B."/>
            <person name="Roberto B."/>
            <person name="Veronica D.S."/>
            <person name="Fabio R."/>
            <person name="Monica P."/>
            <person name="Olivier J."/>
            <person name="Enrico T."/>
            <person name="Nicola S."/>
        </authorList>
    </citation>
    <scope>NUCLEOTIDE SEQUENCE [LARGE SCALE GENOMIC DNA]</scope>
    <source>
        <strain evidence="4 5">DSM 45166</strain>
    </source>
</reference>
<dbReference type="GO" id="GO:0005576">
    <property type="term" value="C:extracellular region"/>
    <property type="evidence" value="ECO:0007669"/>
    <property type="project" value="TreeGrafter"/>
</dbReference>
<dbReference type="InterPro" id="IPR052336">
    <property type="entry name" value="MlaD_Phospholipid_Transporter"/>
</dbReference>
<dbReference type="PANTHER" id="PTHR33371:SF4">
    <property type="entry name" value="INTERMEMBRANE PHOSPHOLIPID TRANSPORT SYSTEM BINDING PROTEIN MLAD"/>
    <property type="match status" value="1"/>
</dbReference>
<dbReference type="InterPro" id="IPR005693">
    <property type="entry name" value="Mce"/>
</dbReference>
<evidence type="ECO:0000313" key="4">
    <source>
        <dbReference type="EMBL" id="ORW01208.1"/>
    </source>
</evidence>
<sequence>MISNRLRTATAVMLLAVMLGGAAVIIRCTFFAPKTIIVYFTTTTGVYPGDQVRVSGVKIGTIKSIQPQGTETKMTLLVNRGVRIPADAKAVIVAQNLVSARYVQLAPAYRSDGPTLPDGAEIPIDRTAVPVEWDEVKTQLTRLATELGPKGGVSDTSTARFIDSAAGALGGNGDKLRQTLAQLSGVGRILANGSGNIVDVIKNLQTFIATLRDSTTQIVQFQGRLATLSSVLDGSRSDLDGALRNVSQVVGEVQRFVQDTRGQVADQVQLLANVTQNVVDHKKDLEQILHVAPTAVANTLNMFDPRDGGATGTVALANFSDPVQFLCGMIGSIENVTASETGKLCAQYLGPALRQMNFNYLPFPFNPGLTSVPPPEDLLYTEPDLAPGGAGPKPAPPDTPPAVSAYTGAGDIPPPPGYGPPPSPAQPVLAPKDLSEILLPPNSVVSNGTAPAQPSAPAPSIPDIAPTDMPSSPEETRR</sequence>
<evidence type="ECO:0000259" key="2">
    <source>
        <dbReference type="Pfam" id="PF02470"/>
    </source>
</evidence>
<name>A0A1X1XQT1_9MYCO</name>
<feature type="region of interest" description="Disordered" evidence="1">
    <location>
        <begin position="374"/>
        <end position="478"/>
    </location>
</feature>
<organism evidence="4 5">
    <name type="scientific">Mycobacterium kyorinense</name>
    <dbReference type="NCBI Taxonomy" id="487514"/>
    <lineage>
        <taxon>Bacteria</taxon>
        <taxon>Bacillati</taxon>
        <taxon>Actinomycetota</taxon>
        <taxon>Actinomycetes</taxon>
        <taxon>Mycobacteriales</taxon>
        <taxon>Mycobacteriaceae</taxon>
        <taxon>Mycobacterium</taxon>
    </lineage>
</organism>
<comment type="caution">
    <text evidence="4">The sequence shown here is derived from an EMBL/GenBank/DDBJ whole genome shotgun (WGS) entry which is preliminary data.</text>
</comment>
<feature type="compositionally biased region" description="Pro residues" evidence="1">
    <location>
        <begin position="412"/>
        <end position="425"/>
    </location>
</feature>
<dbReference type="Pfam" id="PF02470">
    <property type="entry name" value="MlaD"/>
    <property type="match status" value="1"/>
</dbReference>
<evidence type="ECO:0000313" key="5">
    <source>
        <dbReference type="Proteomes" id="UP000193487"/>
    </source>
</evidence>
<accession>A0A1X1XQT1</accession>
<protein>
    <submittedName>
        <fullName evidence="4">Mammalian cell entry protein</fullName>
    </submittedName>
</protein>
<dbReference type="AlphaFoldDB" id="A0A1X1XQT1"/>
<evidence type="ECO:0000259" key="3">
    <source>
        <dbReference type="Pfam" id="PF11887"/>
    </source>
</evidence>
<dbReference type="NCBIfam" id="TIGR00996">
    <property type="entry name" value="Mtu_fam_mce"/>
    <property type="match status" value="1"/>
</dbReference>
<proteinExistence type="predicted"/>
<dbReference type="InterPro" id="IPR024516">
    <property type="entry name" value="Mce_C"/>
</dbReference>